<reference evidence="2 3" key="1">
    <citation type="submission" date="2024-04" db="EMBL/GenBank/DDBJ databases">
        <title>A novel species isolated from cricket.</title>
        <authorList>
            <person name="Wang H.-C."/>
        </authorList>
    </citation>
    <scope>NUCLEOTIDE SEQUENCE [LARGE SCALE GENOMIC DNA]</scope>
    <source>
        <strain evidence="2 3">WL0021</strain>
    </source>
</reference>
<dbReference type="Pfam" id="PF00583">
    <property type="entry name" value="Acetyltransf_1"/>
    <property type="match status" value="1"/>
</dbReference>
<dbReference type="PROSITE" id="PS51186">
    <property type="entry name" value="GNAT"/>
    <property type="match status" value="1"/>
</dbReference>
<dbReference type="InterPro" id="IPR000182">
    <property type="entry name" value="GNAT_dom"/>
</dbReference>
<accession>A0ABV0BJ58</accession>
<dbReference type="Gene3D" id="3.40.630.30">
    <property type="match status" value="1"/>
</dbReference>
<evidence type="ECO:0000313" key="2">
    <source>
        <dbReference type="EMBL" id="MEN3930311.1"/>
    </source>
</evidence>
<organism evidence="2 3">
    <name type="scientific">Hohaiivirga grylli</name>
    <dbReference type="NCBI Taxonomy" id="3133970"/>
    <lineage>
        <taxon>Bacteria</taxon>
        <taxon>Pseudomonadati</taxon>
        <taxon>Pseudomonadota</taxon>
        <taxon>Alphaproteobacteria</taxon>
        <taxon>Hyphomicrobiales</taxon>
        <taxon>Methylobacteriaceae</taxon>
        <taxon>Hohaiivirga</taxon>
    </lineage>
</organism>
<dbReference type="InterPro" id="IPR016181">
    <property type="entry name" value="Acyl_CoA_acyltransferase"/>
</dbReference>
<dbReference type="SUPFAM" id="SSF55729">
    <property type="entry name" value="Acyl-CoA N-acyltransferases (Nat)"/>
    <property type="match status" value="1"/>
</dbReference>
<evidence type="ECO:0000313" key="3">
    <source>
        <dbReference type="Proteomes" id="UP001418637"/>
    </source>
</evidence>
<keyword evidence="3" id="KW-1185">Reference proteome</keyword>
<dbReference type="Proteomes" id="UP001418637">
    <property type="component" value="Unassembled WGS sequence"/>
</dbReference>
<protein>
    <submittedName>
        <fullName evidence="2">GNAT family N-acetyltransferase</fullName>
    </submittedName>
</protein>
<gene>
    <name evidence="2" type="ORF">WJT86_04450</name>
</gene>
<dbReference type="RefSeq" id="WP_346336318.1">
    <property type="nucleotide sequence ID" value="NZ_JBBYXI010000002.1"/>
</dbReference>
<feature type="domain" description="N-acetyltransferase" evidence="1">
    <location>
        <begin position="6"/>
        <end position="163"/>
    </location>
</feature>
<evidence type="ECO:0000259" key="1">
    <source>
        <dbReference type="PROSITE" id="PS51186"/>
    </source>
</evidence>
<sequence>MPGSWRLMRNSDMQDVSRIAAIVHPDFPEDDAIFAERLELAPEGCFILELEGEACGYMFSHPWLDSDIPPLNTLLGKLPASPQTWYLHDIALMPQARSRGQTSPIIRHLFSIGQAADLPTVSLVAVNGSQGFWQHMGFEDVSSEKLKEKLLSYDDAARYMVHR</sequence>
<comment type="caution">
    <text evidence="2">The sequence shown here is derived from an EMBL/GenBank/DDBJ whole genome shotgun (WGS) entry which is preliminary data.</text>
</comment>
<name>A0ABV0BJ58_9HYPH</name>
<proteinExistence type="predicted"/>
<dbReference type="EMBL" id="JBBYXI010000002">
    <property type="protein sequence ID" value="MEN3930311.1"/>
    <property type="molecule type" value="Genomic_DNA"/>
</dbReference>